<dbReference type="SUPFAM" id="SSF160704">
    <property type="entry name" value="YehR-like"/>
    <property type="match status" value="1"/>
</dbReference>
<dbReference type="Gene3D" id="3.30.1830.10">
    <property type="entry name" value="YehR-like"/>
    <property type="match status" value="1"/>
</dbReference>
<evidence type="ECO:0008006" key="4">
    <source>
        <dbReference type="Google" id="ProtNLM"/>
    </source>
</evidence>
<reference evidence="3" key="1">
    <citation type="submission" date="2016-09" db="EMBL/GenBank/DDBJ databases">
        <authorList>
            <person name="Gulvik C.A."/>
        </authorList>
    </citation>
    <scope>NUCLEOTIDE SEQUENCE [LARGE SCALE GENOMIC DNA]</scope>
    <source>
        <strain evidence="3">LMG 26676</strain>
    </source>
</reference>
<dbReference type="AlphaFoldDB" id="A0A1E5HGH4"/>
<evidence type="ECO:0000313" key="2">
    <source>
        <dbReference type="EMBL" id="OEG24052.1"/>
    </source>
</evidence>
<organism evidence="2 3">
    <name type="scientific">Enterococcus ureilyticus</name>
    <dbReference type="NCBI Taxonomy" id="1131292"/>
    <lineage>
        <taxon>Bacteria</taxon>
        <taxon>Bacillati</taxon>
        <taxon>Bacillota</taxon>
        <taxon>Bacilli</taxon>
        <taxon>Lactobacillales</taxon>
        <taxon>Enterococcaceae</taxon>
        <taxon>Enterococcus</taxon>
    </lineage>
</organism>
<gene>
    <name evidence="2" type="ORF">BCR24_01470</name>
</gene>
<evidence type="ECO:0000256" key="1">
    <source>
        <dbReference type="SAM" id="SignalP"/>
    </source>
</evidence>
<dbReference type="EMBL" id="MIKC01000001">
    <property type="protein sequence ID" value="OEG24052.1"/>
    <property type="molecule type" value="Genomic_DNA"/>
</dbReference>
<dbReference type="OrthoDB" id="2194292at2"/>
<dbReference type="STRING" id="1131292.BCR24_01470"/>
<keyword evidence="3" id="KW-1185">Reference proteome</keyword>
<feature type="signal peptide" evidence="1">
    <location>
        <begin position="1"/>
        <end position="21"/>
    </location>
</feature>
<protein>
    <recommendedName>
        <fullName evidence="4">DUF1307 domain-containing protein</fullName>
    </recommendedName>
</protein>
<dbReference type="InterPro" id="IPR036699">
    <property type="entry name" value="YehR-like_sf"/>
</dbReference>
<accession>A0A1E5HGH4</accession>
<dbReference type="InterPro" id="IPR009736">
    <property type="entry name" value="DUF1307"/>
</dbReference>
<dbReference type="Proteomes" id="UP000094469">
    <property type="component" value="Unassembled WGS sequence"/>
</dbReference>
<sequence>MKKIFWGIVGVVVLFSLSACTVQEQTTIFVLKQEDEHVKVQNIHKKDALLKQKITTTIQYKTMGITTKTKAEKLLEPSKKLYTNKKGIHYTIDFNEKAAVETVEVDLKKVSTKDAKEISLISLPNESFASASEEANEAQLIKLGFKKEK</sequence>
<comment type="caution">
    <text evidence="2">The sequence shown here is derived from an EMBL/GenBank/DDBJ whole genome shotgun (WGS) entry which is preliminary data.</text>
</comment>
<dbReference type="Pfam" id="PF06998">
    <property type="entry name" value="DUF1307"/>
    <property type="match status" value="1"/>
</dbReference>
<proteinExistence type="predicted"/>
<keyword evidence="1" id="KW-0732">Signal</keyword>
<feature type="chain" id="PRO_5038784670" description="DUF1307 domain-containing protein" evidence="1">
    <location>
        <begin position="22"/>
        <end position="149"/>
    </location>
</feature>
<name>A0A1E5HGH4_9ENTE</name>
<dbReference type="RefSeq" id="WP_069638777.1">
    <property type="nucleotide sequence ID" value="NZ_JAFBEZ010000013.1"/>
</dbReference>
<dbReference type="PROSITE" id="PS51257">
    <property type="entry name" value="PROKAR_LIPOPROTEIN"/>
    <property type="match status" value="1"/>
</dbReference>
<evidence type="ECO:0000313" key="3">
    <source>
        <dbReference type="Proteomes" id="UP000094469"/>
    </source>
</evidence>